<keyword evidence="20" id="KW-1185">Reference proteome</keyword>
<dbReference type="AlphaFoldDB" id="A0A240ECM3"/>
<keyword evidence="5" id="KW-0410">Iron transport</keyword>
<dbReference type="Gene3D" id="2.170.130.10">
    <property type="entry name" value="TonB-dependent receptor, plug domain"/>
    <property type="match status" value="1"/>
</dbReference>
<dbReference type="InterPro" id="IPR012910">
    <property type="entry name" value="Plug_dom"/>
</dbReference>
<keyword evidence="4 14" id="KW-1134">Transmembrane beta strand</keyword>
<evidence type="ECO:0000256" key="7">
    <source>
        <dbReference type="ARBA" id="ARBA00022729"/>
    </source>
</evidence>
<evidence type="ECO:0000256" key="15">
    <source>
        <dbReference type="RuleBase" id="RU003357"/>
    </source>
</evidence>
<dbReference type="EMBL" id="OANT01000012">
    <property type="protein sequence ID" value="SNX46442.1"/>
    <property type="molecule type" value="Genomic_DNA"/>
</dbReference>
<keyword evidence="7 16" id="KW-0732">Signal</keyword>
<evidence type="ECO:0000256" key="5">
    <source>
        <dbReference type="ARBA" id="ARBA00022496"/>
    </source>
</evidence>
<name>A0A240ECM3_9GAMM</name>
<protein>
    <submittedName>
        <fullName evidence="19">Iron complex outermembrane recepter protein</fullName>
    </submittedName>
</protein>
<evidence type="ECO:0000256" key="3">
    <source>
        <dbReference type="ARBA" id="ARBA00022448"/>
    </source>
</evidence>
<comment type="subcellular location">
    <subcellularLocation>
        <location evidence="1 14">Cell outer membrane</location>
        <topology evidence="1 14">Multi-pass membrane protein</topology>
    </subcellularLocation>
</comment>
<dbReference type="Pfam" id="PF07715">
    <property type="entry name" value="Plug"/>
    <property type="match status" value="1"/>
</dbReference>
<evidence type="ECO:0000259" key="18">
    <source>
        <dbReference type="Pfam" id="PF07715"/>
    </source>
</evidence>
<dbReference type="InterPro" id="IPR010105">
    <property type="entry name" value="TonB_sidphr_rcpt"/>
</dbReference>
<proteinExistence type="inferred from homology"/>
<keyword evidence="13 14" id="KW-0998">Cell outer membrane</keyword>
<keyword evidence="11 14" id="KW-0472">Membrane</keyword>
<dbReference type="PROSITE" id="PS52016">
    <property type="entry name" value="TONB_DEPENDENT_REC_3"/>
    <property type="match status" value="1"/>
</dbReference>
<comment type="similarity">
    <text evidence="2 14 15">Belongs to the TonB-dependent receptor family.</text>
</comment>
<evidence type="ECO:0000256" key="9">
    <source>
        <dbReference type="ARBA" id="ARBA00023065"/>
    </source>
</evidence>
<reference evidence="20" key="1">
    <citation type="submission" date="2016-09" db="EMBL/GenBank/DDBJ databases">
        <authorList>
            <person name="Varghese N."/>
            <person name="Submissions S."/>
        </authorList>
    </citation>
    <scope>NUCLEOTIDE SEQUENCE [LARGE SCALE GENOMIC DNA]</scope>
    <source>
        <strain evidence="20">ANC 4466</strain>
    </source>
</reference>
<dbReference type="SUPFAM" id="SSF56935">
    <property type="entry name" value="Porins"/>
    <property type="match status" value="1"/>
</dbReference>
<evidence type="ECO:0000259" key="17">
    <source>
        <dbReference type="Pfam" id="PF00593"/>
    </source>
</evidence>
<evidence type="ECO:0000256" key="14">
    <source>
        <dbReference type="PROSITE-ProRule" id="PRU01360"/>
    </source>
</evidence>
<keyword evidence="6 14" id="KW-0812">Transmembrane</keyword>
<dbReference type="InterPro" id="IPR000531">
    <property type="entry name" value="Beta-barrel_TonB"/>
</dbReference>
<evidence type="ECO:0000256" key="13">
    <source>
        <dbReference type="ARBA" id="ARBA00023237"/>
    </source>
</evidence>
<evidence type="ECO:0000256" key="16">
    <source>
        <dbReference type="SAM" id="SignalP"/>
    </source>
</evidence>
<dbReference type="InterPro" id="IPR036942">
    <property type="entry name" value="Beta-barrel_TonB_sf"/>
</dbReference>
<dbReference type="Proteomes" id="UP000219042">
    <property type="component" value="Unassembled WGS sequence"/>
</dbReference>
<dbReference type="Gene3D" id="2.40.170.20">
    <property type="entry name" value="TonB-dependent receptor, beta-barrel domain"/>
    <property type="match status" value="1"/>
</dbReference>
<dbReference type="InterPro" id="IPR039426">
    <property type="entry name" value="TonB-dep_rcpt-like"/>
</dbReference>
<keyword evidence="8" id="KW-0408">Iron</keyword>
<keyword evidence="9" id="KW-0406">Ion transport</keyword>
<feature type="domain" description="TonB-dependent receptor-like beta-barrel" evidence="17">
    <location>
        <begin position="248"/>
        <end position="694"/>
    </location>
</feature>
<evidence type="ECO:0000313" key="20">
    <source>
        <dbReference type="Proteomes" id="UP000219042"/>
    </source>
</evidence>
<feature type="domain" description="TonB-dependent receptor plug" evidence="18">
    <location>
        <begin position="77"/>
        <end position="174"/>
    </location>
</feature>
<gene>
    <name evidence="19" type="ORF">SAMN05421731_11210</name>
</gene>
<evidence type="ECO:0000256" key="8">
    <source>
        <dbReference type="ARBA" id="ARBA00023004"/>
    </source>
</evidence>
<dbReference type="Pfam" id="PF00593">
    <property type="entry name" value="TonB_dep_Rec_b-barrel"/>
    <property type="match status" value="1"/>
</dbReference>
<feature type="chain" id="PRO_5012060022" evidence="16">
    <location>
        <begin position="26"/>
        <end position="720"/>
    </location>
</feature>
<sequence>MVLRKKILFTMLVSATTMLSSRSYADEIQATTEKKESKESNGAVVLPTIIIEAMDDGDPIKTYVDYKQANVTRNGLDKKDIPQTIDTIDVAKYKMYGANDLSVMLQGTPGVSTSYDAEGDGISIRGFNADAGDIYRDGIRDSGKIRRSTANVERIEILKGPASVLYGRNAGGGVINMVSKVANFNSRSSIGTYIGSYDNYGATLDINQLLNDNVAVRLTGEYNDADSFRQGIGQDQTMLSPSIAFRNDDETLLWTTQYTYDSLDRVTDRGPYFYNLPDDVPTDLGYAQAGDYTKDELQLIRSDLKYQFLPNWNFHWALNYRQADQDYNNFFGGSYCETDSSKRNCKAGYVLQNYKWQEASNETFTNTFDVSGQFDTGVIGHQLLIGVDVNHEIRDIKFGSFSDTSTSGPKGYVNPYDYSDRFIVGSRIDTVTSHNYHEGDGLGFFVQDLLTLIPQVKLMLGLRYDTYDFKSTNKLTQFQLKSSDESLSPNVGIVWQPTEDHSLYASYNKSFAPYGGRGYMQVVSSESTEPEYNQQYEIGIKSDWFNQRLSTQFALYQIEKNNIRYQPDSTNLPDEWAIAGEHESKGVEFSFIGQLLDNVFIRGGYGYTDAKVTKDVETPGNIGNRLGLNSKNTGNLFIRYLPAENIYGEAGVTYVGSFYNNVRNERKVDGFSRIDAAIGYKNDQWGATLAINNITDEKYWRFASMPGASRNYLFRVNYFF</sequence>
<keyword evidence="12" id="KW-0675">Receptor</keyword>
<feature type="signal peptide" evidence="16">
    <location>
        <begin position="1"/>
        <end position="25"/>
    </location>
</feature>
<evidence type="ECO:0000256" key="1">
    <source>
        <dbReference type="ARBA" id="ARBA00004571"/>
    </source>
</evidence>
<dbReference type="GO" id="GO:0038023">
    <property type="term" value="F:signaling receptor activity"/>
    <property type="evidence" value="ECO:0007669"/>
    <property type="project" value="InterPro"/>
</dbReference>
<dbReference type="GO" id="GO:0009279">
    <property type="term" value="C:cell outer membrane"/>
    <property type="evidence" value="ECO:0007669"/>
    <property type="project" value="UniProtKB-SubCell"/>
</dbReference>
<dbReference type="NCBIfam" id="TIGR01783">
    <property type="entry name" value="TonB-siderophor"/>
    <property type="match status" value="1"/>
</dbReference>
<keyword evidence="10 15" id="KW-0798">TonB box</keyword>
<evidence type="ECO:0000256" key="6">
    <source>
        <dbReference type="ARBA" id="ARBA00022692"/>
    </source>
</evidence>
<evidence type="ECO:0000256" key="12">
    <source>
        <dbReference type="ARBA" id="ARBA00023170"/>
    </source>
</evidence>
<dbReference type="CDD" id="cd01347">
    <property type="entry name" value="ligand_gated_channel"/>
    <property type="match status" value="1"/>
</dbReference>
<keyword evidence="3 14" id="KW-0813">Transport</keyword>
<dbReference type="PANTHER" id="PTHR32552:SF68">
    <property type="entry name" value="FERRICHROME OUTER MEMBRANE TRANSPORTER_PHAGE RECEPTOR"/>
    <property type="match status" value="1"/>
</dbReference>
<organism evidence="19 20">
    <name type="scientific">Acinetobacter puyangensis</name>
    <dbReference type="NCBI Taxonomy" id="1096779"/>
    <lineage>
        <taxon>Bacteria</taxon>
        <taxon>Pseudomonadati</taxon>
        <taxon>Pseudomonadota</taxon>
        <taxon>Gammaproteobacteria</taxon>
        <taxon>Moraxellales</taxon>
        <taxon>Moraxellaceae</taxon>
        <taxon>Acinetobacter</taxon>
    </lineage>
</organism>
<evidence type="ECO:0000256" key="10">
    <source>
        <dbReference type="ARBA" id="ARBA00023077"/>
    </source>
</evidence>
<evidence type="ECO:0000256" key="2">
    <source>
        <dbReference type="ARBA" id="ARBA00009810"/>
    </source>
</evidence>
<dbReference type="InterPro" id="IPR037066">
    <property type="entry name" value="Plug_dom_sf"/>
</dbReference>
<evidence type="ECO:0000313" key="19">
    <source>
        <dbReference type="EMBL" id="SNX46442.1"/>
    </source>
</evidence>
<evidence type="ECO:0000256" key="4">
    <source>
        <dbReference type="ARBA" id="ARBA00022452"/>
    </source>
</evidence>
<evidence type="ECO:0000256" key="11">
    <source>
        <dbReference type="ARBA" id="ARBA00023136"/>
    </source>
</evidence>
<dbReference type="PANTHER" id="PTHR32552">
    <property type="entry name" value="FERRICHROME IRON RECEPTOR-RELATED"/>
    <property type="match status" value="1"/>
</dbReference>
<accession>A0A240ECM3</accession>
<dbReference type="GO" id="GO:0015344">
    <property type="term" value="F:siderophore uptake transmembrane transporter activity"/>
    <property type="evidence" value="ECO:0007669"/>
    <property type="project" value="TreeGrafter"/>
</dbReference>
<dbReference type="GO" id="GO:0015891">
    <property type="term" value="P:siderophore transport"/>
    <property type="evidence" value="ECO:0007669"/>
    <property type="project" value="InterPro"/>
</dbReference>